<keyword evidence="2" id="KW-1185">Reference proteome</keyword>
<dbReference type="HOGENOM" id="CLU_1473217_0_0_0"/>
<evidence type="ECO:0000313" key="1">
    <source>
        <dbReference type="EMBL" id="ADW67344.1"/>
    </source>
</evidence>
<reference evidence="2" key="1">
    <citation type="submission" date="2011-01" db="EMBL/GenBank/DDBJ databases">
        <title>Complete sequence of chromosome of Acidobacterium sp. MP5ACTX9.</title>
        <authorList>
            <consortium name="US DOE Joint Genome Institute"/>
            <person name="Lucas S."/>
            <person name="Copeland A."/>
            <person name="Lapidus A."/>
            <person name="Cheng J.-F."/>
            <person name="Goodwin L."/>
            <person name="Pitluck S."/>
            <person name="Teshima H."/>
            <person name="Detter J.C."/>
            <person name="Han C."/>
            <person name="Tapia R."/>
            <person name="Land M."/>
            <person name="Hauser L."/>
            <person name="Kyrpides N."/>
            <person name="Ivanova N."/>
            <person name="Ovchinnikova G."/>
            <person name="Pagani I."/>
            <person name="Rawat S.R."/>
            <person name="Mannisto M."/>
            <person name="Haggblom M.M."/>
            <person name="Woyke T."/>
        </authorList>
    </citation>
    <scope>NUCLEOTIDE SEQUENCE [LARGE SCALE GENOMIC DNA]</scope>
    <source>
        <strain evidence="2">MP5ACTX9</strain>
    </source>
</reference>
<evidence type="ECO:0000313" key="2">
    <source>
        <dbReference type="Proteomes" id="UP000000343"/>
    </source>
</evidence>
<dbReference type="EMBL" id="CP002480">
    <property type="protein sequence ID" value="ADW67344.1"/>
    <property type="molecule type" value="Genomic_DNA"/>
</dbReference>
<proteinExistence type="predicted"/>
<organism evidence="2">
    <name type="scientific">Granulicella tundricola (strain ATCC BAA-1859 / DSM 23138 / MP5ACTX9)</name>
    <dbReference type="NCBI Taxonomy" id="1198114"/>
    <lineage>
        <taxon>Bacteria</taxon>
        <taxon>Pseudomonadati</taxon>
        <taxon>Acidobacteriota</taxon>
        <taxon>Terriglobia</taxon>
        <taxon>Terriglobales</taxon>
        <taxon>Acidobacteriaceae</taxon>
        <taxon>Granulicella</taxon>
    </lineage>
</organism>
<dbReference type="PaxDb" id="1198114-AciX9_0271"/>
<accession>E8WW38</accession>
<dbReference type="KEGG" id="acm:AciX9_0271"/>
<sequence length="183" mass="21260">MALIRWLNGANDAGIEAYLGRPTAASRKRVMTLFRQLIECSGRLSRFDTDHPNFDFFDSPPPEITEEMARIQLSIQEFVQVPFLEIAYEDDKAILAISYALGANRALGEQLAVRDIVGLLETRRLELMRQCECHLWFFARKSDQRACSQNCRHRAYEQTDAFKAKRRLYMRDYYALKQSGKVK</sequence>
<protein>
    <recommendedName>
        <fullName evidence="3">Zinc finger CGNR domain-containing protein</fullName>
    </recommendedName>
</protein>
<dbReference type="AlphaFoldDB" id="E8WW38"/>
<dbReference type="Proteomes" id="UP000000343">
    <property type="component" value="Chromosome"/>
</dbReference>
<evidence type="ECO:0008006" key="3">
    <source>
        <dbReference type="Google" id="ProtNLM"/>
    </source>
</evidence>
<gene>
    <name evidence="1" type="ordered locus">AciX9_0271</name>
</gene>
<name>E8WW38_GRATM</name>